<comment type="caution">
    <text evidence="3">The sequence shown here is derived from an EMBL/GenBank/DDBJ whole genome shotgun (WGS) entry which is preliminary data.</text>
</comment>
<protein>
    <submittedName>
        <fullName evidence="3">Adenylyl-sulfate kinase</fullName>
    </submittedName>
</protein>
<sequence>MVIWLVGLSGSGKTTLGREMARQWRAAKANTVLLDGDEVREVFAHDRNDDAYTVAGRRINAERIAALCEMLDRQGINVVCSILSLFPDMRAANRHRFSRYFEIFMDADIEALTLRDTKGLYRAANVGTQRNVVGVDIPFPRPATADLTICSSGDCPNIVELARRTLEQAGAL</sequence>
<evidence type="ECO:0000259" key="2">
    <source>
        <dbReference type="Pfam" id="PF01583"/>
    </source>
</evidence>
<accession>A0A2S5GWJ8</accession>
<keyword evidence="3" id="KW-0418">Kinase</keyword>
<reference evidence="3 4" key="1">
    <citation type="submission" date="2018-02" db="EMBL/GenBank/DDBJ databases">
        <title>Draft Genome of Achromobacter spanius stain 6.</title>
        <authorList>
            <person name="Gunasekera T.S."/>
            <person name="Radwan O."/>
            <person name="Ruiz O.N."/>
        </authorList>
    </citation>
    <scope>NUCLEOTIDE SEQUENCE [LARGE SCALE GENOMIC DNA]</scope>
    <source>
        <strain evidence="3 4">6</strain>
    </source>
</reference>
<dbReference type="GO" id="GO:0004781">
    <property type="term" value="F:sulfate adenylyltransferase (ATP) activity"/>
    <property type="evidence" value="ECO:0007669"/>
    <property type="project" value="TreeGrafter"/>
</dbReference>
<dbReference type="AlphaFoldDB" id="A0A2S5GWJ8"/>
<name>A0A2S5GWJ8_9BURK</name>
<dbReference type="InterPro" id="IPR059117">
    <property type="entry name" value="APS_kinase_dom"/>
</dbReference>
<dbReference type="Proteomes" id="UP000239990">
    <property type="component" value="Unassembled WGS sequence"/>
</dbReference>
<dbReference type="PRINTS" id="PR01100">
    <property type="entry name" value="SHIKIMTKNASE"/>
</dbReference>
<organism evidence="3 4">
    <name type="scientific">Achromobacter spanius</name>
    <dbReference type="NCBI Taxonomy" id="217203"/>
    <lineage>
        <taxon>Bacteria</taxon>
        <taxon>Pseudomonadati</taxon>
        <taxon>Pseudomonadota</taxon>
        <taxon>Betaproteobacteria</taxon>
        <taxon>Burkholderiales</taxon>
        <taxon>Alcaligenaceae</taxon>
        <taxon>Achromobacter</taxon>
    </lineage>
</organism>
<feature type="domain" description="APS kinase" evidence="2">
    <location>
        <begin position="1"/>
        <end position="149"/>
    </location>
</feature>
<dbReference type="GO" id="GO:0019379">
    <property type="term" value="P:sulfate assimilation, phosphoadenylyl sulfate reduction by phosphoadenylyl-sulfate reductase (thioredoxin)"/>
    <property type="evidence" value="ECO:0007669"/>
    <property type="project" value="TreeGrafter"/>
</dbReference>
<dbReference type="RefSeq" id="WP_104142556.1">
    <property type="nucleotide sequence ID" value="NZ_PREU01000002.1"/>
</dbReference>
<evidence type="ECO:0000313" key="3">
    <source>
        <dbReference type="EMBL" id="PPA77346.1"/>
    </source>
</evidence>
<dbReference type="InterPro" id="IPR050512">
    <property type="entry name" value="Sulf_AdTrans/APS_kinase"/>
</dbReference>
<dbReference type="EMBL" id="PREU01000002">
    <property type="protein sequence ID" value="PPA77346.1"/>
    <property type="molecule type" value="Genomic_DNA"/>
</dbReference>
<dbReference type="GO" id="GO:0010134">
    <property type="term" value="P:sulfate assimilation via adenylyl sulfate reduction"/>
    <property type="evidence" value="ECO:0007669"/>
    <property type="project" value="TreeGrafter"/>
</dbReference>
<evidence type="ECO:0000256" key="1">
    <source>
        <dbReference type="ARBA" id="ARBA00022679"/>
    </source>
</evidence>
<dbReference type="SUPFAM" id="SSF52540">
    <property type="entry name" value="P-loop containing nucleoside triphosphate hydrolases"/>
    <property type="match status" value="1"/>
</dbReference>
<keyword evidence="1" id="KW-0808">Transferase</keyword>
<proteinExistence type="predicted"/>
<dbReference type="InterPro" id="IPR027417">
    <property type="entry name" value="P-loop_NTPase"/>
</dbReference>
<dbReference type="Pfam" id="PF01583">
    <property type="entry name" value="APS_kinase"/>
    <property type="match status" value="1"/>
</dbReference>
<dbReference type="PANTHER" id="PTHR42700:SF1">
    <property type="entry name" value="SULFATE ADENYLYLTRANSFERASE"/>
    <property type="match status" value="1"/>
</dbReference>
<dbReference type="OrthoDB" id="9804504at2"/>
<dbReference type="Gene3D" id="3.40.50.300">
    <property type="entry name" value="P-loop containing nucleotide triphosphate hydrolases"/>
    <property type="match status" value="1"/>
</dbReference>
<dbReference type="PANTHER" id="PTHR42700">
    <property type="entry name" value="SULFATE ADENYLYLTRANSFERASE"/>
    <property type="match status" value="1"/>
</dbReference>
<evidence type="ECO:0000313" key="4">
    <source>
        <dbReference type="Proteomes" id="UP000239990"/>
    </source>
</evidence>
<gene>
    <name evidence="3" type="ORF">C4E15_04765</name>
</gene>
<dbReference type="GO" id="GO:0016301">
    <property type="term" value="F:kinase activity"/>
    <property type="evidence" value="ECO:0007669"/>
    <property type="project" value="UniProtKB-KW"/>
</dbReference>
<dbReference type="NCBIfam" id="NF004041">
    <property type="entry name" value="PRK05541.1"/>
    <property type="match status" value="1"/>
</dbReference>
<dbReference type="GO" id="GO:0005737">
    <property type="term" value="C:cytoplasm"/>
    <property type="evidence" value="ECO:0007669"/>
    <property type="project" value="TreeGrafter"/>
</dbReference>